<organism evidence="2 3">
    <name type="scientific">Pleurodeles waltl</name>
    <name type="common">Iberian ribbed newt</name>
    <dbReference type="NCBI Taxonomy" id="8319"/>
    <lineage>
        <taxon>Eukaryota</taxon>
        <taxon>Metazoa</taxon>
        <taxon>Chordata</taxon>
        <taxon>Craniata</taxon>
        <taxon>Vertebrata</taxon>
        <taxon>Euteleostomi</taxon>
        <taxon>Amphibia</taxon>
        <taxon>Batrachia</taxon>
        <taxon>Caudata</taxon>
        <taxon>Salamandroidea</taxon>
        <taxon>Salamandridae</taxon>
        <taxon>Pleurodelinae</taxon>
        <taxon>Pleurodeles</taxon>
    </lineage>
</organism>
<reference evidence="2" key="1">
    <citation type="journal article" date="2022" name="bioRxiv">
        <title>Sequencing and chromosome-scale assembly of the giantPleurodeles waltlgenome.</title>
        <authorList>
            <person name="Brown T."/>
            <person name="Elewa A."/>
            <person name="Iarovenko S."/>
            <person name="Subramanian E."/>
            <person name="Araus A.J."/>
            <person name="Petzold A."/>
            <person name="Susuki M."/>
            <person name="Suzuki K.-i.T."/>
            <person name="Hayashi T."/>
            <person name="Toyoda A."/>
            <person name="Oliveira C."/>
            <person name="Osipova E."/>
            <person name="Leigh N.D."/>
            <person name="Simon A."/>
            <person name="Yun M.H."/>
        </authorList>
    </citation>
    <scope>NUCLEOTIDE SEQUENCE</scope>
    <source>
        <strain evidence="2">20211129_DDA</strain>
        <tissue evidence="2">Liver</tissue>
    </source>
</reference>
<evidence type="ECO:0000313" key="2">
    <source>
        <dbReference type="EMBL" id="KAJ1213358.1"/>
    </source>
</evidence>
<gene>
    <name evidence="2" type="ORF">NDU88_000996</name>
</gene>
<feature type="coiled-coil region" evidence="1">
    <location>
        <begin position="75"/>
        <end position="109"/>
    </location>
</feature>
<dbReference type="EMBL" id="JANPWB010000001">
    <property type="protein sequence ID" value="KAJ1213358.1"/>
    <property type="molecule type" value="Genomic_DNA"/>
</dbReference>
<comment type="caution">
    <text evidence="2">The sequence shown here is derived from an EMBL/GenBank/DDBJ whole genome shotgun (WGS) entry which is preliminary data.</text>
</comment>
<proteinExistence type="predicted"/>
<sequence>MGRHRQAGPSQGNTMDQYVTPLQRTTGQKTDMSVHGSEQGLTRPELLAAIHGSRDVLEGKKETVAIEVNLLHTDLHRFSNNVKVAEGSIAELQADVATLQKQMTLVTSQQWALDVRLEDVECRSCGNNVRLLGFWSKRRRHPPNNLLRTGFSLPLIHFFTIERAHRALVEPPRP</sequence>
<name>A0AAV7WJ61_PLEWA</name>
<accession>A0AAV7WJ61</accession>
<evidence type="ECO:0000313" key="3">
    <source>
        <dbReference type="Proteomes" id="UP001066276"/>
    </source>
</evidence>
<evidence type="ECO:0000256" key="1">
    <source>
        <dbReference type="SAM" id="Coils"/>
    </source>
</evidence>
<dbReference type="AlphaFoldDB" id="A0AAV7WJ61"/>
<keyword evidence="3" id="KW-1185">Reference proteome</keyword>
<protein>
    <submittedName>
        <fullName evidence="2">Uncharacterized protein</fullName>
    </submittedName>
</protein>
<keyword evidence="1" id="KW-0175">Coiled coil</keyword>
<dbReference type="Proteomes" id="UP001066276">
    <property type="component" value="Chromosome 1_1"/>
</dbReference>